<evidence type="ECO:0000256" key="5">
    <source>
        <dbReference type="PROSITE-ProRule" id="PRU01240"/>
    </source>
</evidence>
<dbReference type="Pfam" id="PF19030">
    <property type="entry name" value="TSP1_ADAMTS"/>
    <property type="match status" value="1"/>
</dbReference>
<dbReference type="PANTHER" id="PTHR43806">
    <property type="entry name" value="PEPTIDASE S8"/>
    <property type="match status" value="1"/>
</dbReference>
<feature type="active site" description="Charge relay system" evidence="5">
    <location>
        <position position="422"/>
    </location>
</feature>
<accession>A0A2P6V7S3</accession>
<dbReference type="GO" id="GO:0006508">
    <property type="term" value="P:proteolysis"/>
    <property type="evidence" value="ECO:0007669"/>
    <property type="project" value="UniProtKB-KW"/>
</dbReference>
<dbReference type="Proteomes" id="UP000239649">
    <property type="component" value="Unassembled WGS sequence"/>
</dbReference>
<dbReference type="InterPro" id="IPR023827">
    <property type="entry name" value="Peptidase_S8_Asp-AS"/>
</dbReference>
<protein>
    <submittedName>
        <fullName evidence="10">Peptidase S8</fullName>
    </submittedName>
</protein>
<dbReference type="SUPFAM" id="SSF82895">
    <property type="entry name" value="TSP-1 type 1 repeat"/>
    <property type="match status" value="1"/>
</dbReference>
<dbReference type="InterPro" id="IPR022398">
    <property type="entry name" value="Peptidase_S8_His-AS"/>
</dbReference>
<proteinExistence type="inferred from homology"/>
<dbReference type="EMBL" id="LHPF02000022">
    <property type="protein sequence ID" value="PSC70128.1"/>
    <property type="molecule type" value="Genomic_DNA"/>
</dbReference>
<dbReference type="AlphaFoldDB" id="A0A2P6V7S3"/>
<dbReference type="PROSITE" id="PS00136">
    <property type="entry name" value="SUBTILASE_ASP"/>
    <property type="match status" value="1"/>
</dbReference>
<dbReference type="GO" id="GO:0004252">
    <property type="term" value="F:serine-type endopeptidase activity"/>
    <property type="evidence" value="ECO:0007669"/>
    <property type="project" value="UniProtKB-UniRule"/>
</dbReference>
<keyword evidence="11" id="KW-1185">Reference proteome</keyword>
<dbReference type="PROSITE" id="PS00137">
    <property type="entry name" value="SUBTILASE_HIS"/>
    <property type="match status" value="1"/>
</dbReference>
<keyword evidence="3 5" id="KW-0378">Hydrolase</keyword>
<feature type="active site" description="Charge relay system" evidence="5">
    <location>
        <position position="380"/>
    </location>
</feature>
<dbReference type="Pfam" id="PF00082">
    <property type="entry name" value="Peptidase_S8"/>
    <property type="match status" value="1"/>
</dbReference>
<evidence type="ECO:0000256" key="8">
    <source>
        <dbReference type="SAM" id="Phobius"/>
    </source>
</evidence>
<sequence length="1195" mass="121351">MSKLSSRLLGLKFMQRAKEKERKASATEVAEERDAEAHWVVEGARTACMVIAEGDPPAWEVGGGGPAGRLSFRGCNPDAEQAAADGAAAAAEAANPEGKVVSDEAMAAALRQKQKGEQKGGGGGGKQPAAEQQQPQQQQPDKQQRQRQKEGRHDRHDGKRGKQEGGRDKKQRRGRDDDDGGERHGGKKPRFNRVAAAAATGGVPCASLPELKEFSLKVAILGNCSDGGDGGDDVSLQSLGGSASQRWIVAWRPGAAGTAAALSGEACAEGEAPAAGRFNASCTHRYAAALPGFAARFSREQLASFLRAYSDRLASVAPDTAVSLRSPVGVSGGDVPTGVHATGIDAARWGLDRLDQQSLPLDGRFQYYSTGKGINVYILDTGIRASHTEFAYSDGRAGSRAGEVFAAPSLDPAGAGLDCEGHGTHVAGVVGGLTFGVAKDAKLNALRILDCQGNGAVSDVLLALDWLKLNAQRPAVVSMSLGGEVQLQLDEAVRSLTEEGIHVVVAAGNEDMDACDTSPAREAAAVTVGATDASDRRLWLAPGKASNYGECLDIFAPGTDILSAGGSSDSAQQLRTGTSQAVPFVAGVMALILQNSTGVAPAELQRLLAASAAAGQLTEVPGSGFASLQASNSPNLLLQASVRAPISVSPASLGPIDGAASGPFTFTVVLSQAPAAEVQLRLSVDASRGSLQPSSLRFGLDSWSRPQAVTLTVSLFASTASTPLAIAIAASSADSLFVASQTAFTLTDYKGDTLQYPKAVTALPFSETGTTGEGGGGHYHDSYGVVCGAADADQGGSPDVVYYFRPTADCTVTASLCGSSALADTFDSRLYLLADVDQGGTLQAAACSNDACGALPSLTAPLKAGVGYAFVVDGVAGASGHYSISITAAEGAVSGGLPPASLLQAPVTVASLGPAAGAAGTGSAGFTTQPSADGARYWLLGPWSACSPQCMQTRRVACYDAGGAPLPATRCADLQRPPSQQACSGCTVSANSTDQVEGSSGGGGGNTAVIVAACSVGAAMAVGVAVGAFLLVRRRRQRPAAGQQAPPQHGGGKGSSSEEEGIEGCIPLPKQLPPIATGRGRARGASARASPRAHVAAAAGAAAAAHQLHQQGGGCVAAAPAHLQGHAPEYHVVHMLSPRLPGQDTGSPSGLRRSLRQRSPTRRPHGASTRATPDATGPGEHRLARSSSGHPAYEA</sequence>
<dbReference type="PROSITE" id="PS50092">
    <property type="entry name" value="TSP1"/>
    <property type="match status" value="1"/>
</dbReference>
<dbReference type="InterPro" id="IPR036852">
    <property type="entry name" value="Peptidase_S8/S53_dom_sf"/>
</dbReference>
<keyword evidence="4 5" id="KW-0720">Serine protease</keyword>
<keyword evidence="8" id="KW-0472">Membrane</keyword>
<dbReference type="Pfam" id="PF10175">
    <property type="entry name" value="MPP6"/>
    <property type="match status" value="1"/>
</dbReference>
<dbReference type="FunFam" id="3.40.50.200:FF:000014">
    <property type="entry name" value="Proteinase K"/>
    <property type="match status" value="1"/>
</dbReference>
<name>A0A2P6V7S3_9CHLO</name>
<feature type="transmembrane region" description="Helical" evidence="8">
    <location>
        <begin position="1009"/>
        <end position="1032"/>
    </location>
</feature>
<keyword evidence="2 5" id="KW-0645">Protease</keyword>
<dbReference type="STRING" id="554055.A0A2P6V7S3"/>
<feature type="domain" description="Peptidase S8/S53" evidence="9">
    <location>
        <begin position="371"/>
        <end position="615"/>
    </location>
</feature>
<feature type="region of interest" description="Disordered" evidence="7">
    <location>
        <begin position="1137"/>
        <end position="1195"/>
    </location>
</feature>
<keyword evidence="8" id="KW-0812">Transmembrane</keyword>
<dbReference type="InterPro" id="IPR000209">
    <property type="entry name" value="Peptidase_S8/S53_dom"/>
</dbReference>
<feature type="compositionally biased region" description="Basic residues" evidence="7">
    <location>
        <begin position="1153"/>
        <end position="1165"/>
    </location>
</feature>
<dbReference type="PROSITE" id="PS51892">
    <property type="entry name" value="SUBTILASE"/>
    <property type="match status" value="1"/>
</dbReference>
<dbReference type="CDD" id="cd04077">
    <property type="entry name" value="Peptidases_S8_PCSK9_ProteinaseK_like"/>
    <property type="match status" value="1"/>
</dbReference>
<evidence type="ECO:0000259" key="9">
    <source>
        <dbReference type="Pfam" id="PF00082"/>
    </source>
</evidence>
<dbReference type="OrthoDB" id="514545at2759"/>
<dbReference type="GO" id="GO:0005615">
    <property type="term" value="C:extracellular space"/>
    <property type="evidence" value="ECO:0007669"/>
    <property type="project" value="TreeGrafter"/>
</dbReference>
<evidence type="ECO:0000256" key="7">
    <source>
        <dbReference type="SAM" id="MobiDB-lite"/>
    </source>
</evidence>
<dbReference type="InterPro" id="IPR023828">
    <property type="entry name" value="Peptidase_S8_Ser-AS"/>
</dbReference>
<dbReference type="InterPro" id="IPR015500">
    <property type="entry name" value="Peptidase_S8_subtilisin-rel"/>
</dbReference>
<reference evidence="10 11" key="1">
    <citation type="journal article" date="2018" name="Plant J.">
        <title>Genome sequences of Chlorella sorokiniana UTEX 1602 and Micractinium conductrix SAG 241.80: implications to maltose excretion by a green alga.</title>
        <authorList>
            <person name="Arriola M.B."/>
            <person name="Velmurugan N."/>
            <person name="Zhang Y."/>
            <person name="Plunkett M.H."/>
            <person name="Hondzo H."/>
            <person name="Barney B.M."/>
        </authorList>
    </citation>
    <scope>NUCLEOTIDE SEQUENCE [LARGE SCALE GENOMIC DNA]</scope>
    <source>
        <strain evidence="10 11">SAG 241.80</strain>
    </source>
</reference>
<feature type="compositionally biased region" description="Low complexity" evidence="7">
    <location>
        <begin position="1039"/>
        <end position="1048"/>
    </location>
</feature>
<evidence type="ECO:0000256" key="4">
    <source>
        <dbReference type="ARBA" id="ARBA00022825"/>
    </source>
</evidence>
<evidence type="ECO:0000256" key="1">
    <source>
        <dbReference type="ARBA" id="ARBA00011073"/>
    </source>
</evidence>
<dbReference type="PRINTS" id="PR00723">
    <property type="entry name" value="SUBTILISIN"/>
</dbReference>
<organism evidence="10 11">
    <name type="scientific">Micractinium conductrix</name>
    <dbReference type="NCBI Taxonomy" id="554055"/>
    <lineage>
        <taxon>Eukaryota</taxon>
        <taxon>Viridiplantae</taxon>
        <taxon>Chlorophyta</taxon>
        <taxon>core chlorophytes</taxon>
        <taxon>Trebouxiophyceae</taxon>
        <taxon>Chlorellales</taxon>
        <taxon>Chlorellaceae</taxon>
        <taxon>Chlorella clade</taxon>
        <taxon>Micractinium</taxon>
    </lineage>
</organism>
<dbReference type="InterPro" id="IPR036383">
    <property type="entry name" value="TSP1_rpt_sf"/>
</dbReference>
<dbReference type="InterPro" id="IPR034193">
    <property type="entry name" value="PCSK9_ProteinaseK-like"/>
</dbReference>
<evidence type="ECO:0000256" key="3">
    <source>
        <dbReference type="ARBA" id="ARBA00022801"/>
    </source>
</evidence>
<keyword evidence="8" id="KW-1133">Transmembrane helix</keyword>
<feature type="region of interest" description="Disordered" evidence="7">
    <location>
        <begin position="110"/>
        <end position="192"/>
    </location>
</feature>
<evidence type="ECO:0000256" key="6">
    <source>
        <dbReference type="RuleBase" id="RU003355"/>
    </source>
</evidence>
<feature type="compositionally biased region" description="Low complexity" evidence="7">
    <location>
        <begin position="127"/>
        <end position="141"/>
    </location>
</feature>
<evidence type="ECO:0000313" key="10">
    <source>
        <dbReference type="EMBL" id="PSC70128.1"/>
    </source>
</evidence>
<evidence type="ECO:0000256" key="2">
    <source>
        <dbReference type="ARBA" id="ARBA00022670"/>
    </source>
</evidence>
<feature type="compositionally biased region" description="Basic and acidic residues" evidence="7">
    <location>
        <begin position="142"/>
        <end position="168"/>
    </location>
</feature>
<comment type="caution">
    <text evidence="10">The sequence shown here is derived from an EMBL/GenBank/DDBJ whole genome shotgun (WGS) entry which is preliminary data.</text>
</comment>
<dbReference type="Gene3D" id="3.40.50.200">
    <property type="entry name" value="Peptidase S8/S53 domain"/>
    <property type="match status" value="1"/>
</dbReference>
<comment type="similarity">
    <text evidence="1 5 6">Belongs to the peptidase S8 family.</text>
</comment>
<dbReference type="PROSITE" id="PS00138">
    <property type="entry name" value="SUBTILASE_SER"/>
    <property type="match status" value="1"/>
</dbReference>
<dbReference type="PANTHER" id="PTHR43806:SF11">
    <property type="entry name" value="CEREVISIN-RELATED"/>
    <property type="match status" value="1"/>
</dbReference>
<feature type="active site" description="Charge relay system" evidence="5">
    <location>
        <position position="579"/>
    </location>
</feature>
<feature type="region of interest" description="Disordered" evidence="7">
    <location>
        <begin position="1039"/>
        <end position="1091"/>
    </location>
</feature>
<dbReference type="InterPro" id="IPR000884">
    <property type="entry name" value="TSP1_rpt"/>
</dbReference>
<evidence type="ECO:0000313" key="11">
    <source>
        <dbReference type="Proteomes" id="UP000239649"/>
    </source>
</evidence>
<dbReference type="SUPFAM" id="SSF52743">
    <property type="entry name" value="Subtilisin-like"/>
    <property type="match status" value="1"/>
</dbReference>
<dbReference type="InterPro" id="IPR050131">
    <property type="entry name" value="Peptidase_S8_subtilisin-like"/>
</dbReference>
<gene>
    <name evidence="10" type="ORF">C2E20_6476</name>
</gene>